<dbReference type="PROSITE" id="PS50896">
    <property type="entry name" value="LISH"/>
    <property type="match status" value="1"/>
</dbReference>
<comment type="subcellular location">
    <subcellularLocation>
        <location evidence="1">Early endosome</location>
    </subcellularLocation>
    <subcellularLocation>
        <location evidence="2">Late endosome</location>
    </subcellularLocation>
</comment>
<dbReference type="GO" id="GO:0031901">
    <property type="term" value="C:early endosome membrane"/>
    <property type="evidence" value="ECO:0007669"/>
    <property type="project" value="TreeGrafter"/>
</dbReference>
<dbReference type="GO" id="GO:0051898">
    <property type="term" value="P:negative regulation of phosphatidylinositol 3-kinase/protein kinase B signal transduction"/>
    <property type="evidence" value="ECO:0007669"/>
    <property type="project" value="InterPro"/>
</dbReference>
<dbReference type="InterPro" id="IPR006594">
    <property type="entry name" value="LisH"/>
</dbReference>
<dbReference type="EMBL" id="LUCM01001421">
    <property type="protein sequence ID" value="KAA0198926.1"/>
    <property type="molecule type" value="Genomic_DNA"/>
</dbReference>
<dbReference type="Pfam" id="PF23138">
    <property type="entry name" value="CTLH_Armc9"/>
    <property type="match status" value="1"/>
</dbReference>
<keyword evidence="7" id="KW-1185">Reference proteome</keyword>
<keyword evidence="4" id="KW-0967">Endosome</keyword>
<proteinExistence type="inferred from homology"/>
<evidence type="ECO:0000256" key="4">
    <source>
        <dbReference type="ARBA" id="ARBA00022753"/>
    </source>
</evidence>
<name>A0A8E0S2I2_9TREM</name>
<evidence type="ECO:0000313" key="7">
    <source>
        <dbReference type="Proteomes" id="UP000728185"/>
    </source>
</evidence>
<dbReference type="PANTHER" id="PTHR13083">
    <property type="entry name" value="WD REPEAT-CONTAINING PROTEIN 91"/>
    <property type="match status" value="1"/>
</dbReference>
<dbReference type="AlphaFoldDB" id="A0A8E0S2I2"/>
<dbReference type="InterPro" id="IPR056327">
    <property type="entry name" value="ARMC9_CTLH-like_dom"/>
</dbReference>
<evidence type="ECO:0000256" key="3">
    <source>
        <dbReference type="ARBA" id="ARBA00006128"/>
    </source>
</evidence>
<feature type="domain" description="ARMC9 CTLH-like" evidence="5">
    <location>
        <begin position="52"/>
        <end position="174"/>
    </location>
</feature>
<organism evidence="6 7">
    <name type="scientific">Fasciolopsis buskii</name>
    <dbReference type="NCBI Taxonomy" id="27845"/>
    <lineage>
        <taxon>Eukaryota</taxon>
        <taxon>Metazoa</taxon>
        <taxon>Spiralia</taxon>
        <taxon>Lophotrochozoa</taxon>
        <taxon>Platyhelminthes</taxon>
        <taxon>Trematoda</taxon>
        <taxon>Digenea</taxon>
        <taxon>Plagiorchiida</taxon>
        <taxon>Echinostomata</taxon>
        <taxon>Echinostomatoidea</taxon>
        <taxon>Fasciolidae</taxon>
        <taxon>Fasciolopsis</taxon>
    </lineage>
</organism>
<dbReference type="PANTHER" id="PTHR13083:SF3">
    <property type="entry name" value="WD REPEAT-CONTAINING PROTEIN 91"/>
    <property type="match status" value="1"/>
</dbReference>
<sequence length="230" mass="27514">MCANRELQDNISERIVRQYLISKNFTNVLDAFEMEARKHKSSSCYHPTDILEVLRTSLKESNLEQLADMWSTLENTYFVRLDSDRQRDARDLKVYFFKTFITQAVMNKRERKVREFFENLSSYFTVDSDDWRSWYALPYITDPANHPDYCMFFTKTWIDILFLSMNNFLCIVFHEDLFQNNLLRRMEILESRLSENQFSQVMTSGQPPFGKLLDDCNELGLIRPGNRRQE</sequence>
<dbReference type="Proteomes" id="UP000728185">
    <property type="component" value="Unassembled WGS sequence"/>
</dbReference>
<accession>A0A8E0S2I2</accession>
<dbReference type="InterPro" id="IPR039724">
    <property type="entry name" value="WDR91"/>
</dbReference>
<dbReference type="GO" id="GO:0141039">
    <property type="term" value="F:phosphatidylinositol 3-kinase inhibitor activity"/>
    <property type="evidence" value="ECO:0007669"/>
    <property type="project" value="InterPro"/>
</dbReference>
<evidence type="ECO:0000259" key="5">
    <source>
        <dbReference type="Pfam" id="PF23138"/>
    </source>
</evidence>
<dbReference type="OrthoDB" id="193023at2759"/>
<dbReference type="GO" id="GO:0031902">
    <property type="term" value="C:late endosome membrane"/>
    <property type="evidence" value="ECO:0007669"/>
    <property type="project" value="TreeGrafter"/>
</dbReference>
<evidence type="ECO:0000256" key="1">
    <source>
        <dbReference type="ARBA" id="ARBA00004412"/>
    </source>
</evidence>
<protein>
    <recommendedName>
        <fullName evidence="5">ARMC9 CTLH-like domain-containing protein</fullName>
    </recommendedName>
</protein>
<reference evidence="6" key="1">
    <citation type="submission" date="2019-05" db="EMBL/GenBank/DDBJ databases">
        <title>Annotation for the trematode Fasciolopsis buski.</title>
        <authorList>
            <person name="Choi Y.-J."/>
        </authorList>
    </citation>
    <scope>NUCLEOTIDE SEQUENCE</scope>
    <source>
        <strain evidence="6">HT</strain>
        <tissue evidence="6">Whole worm</tissue>
    </source>
</reference>
<comment type="caution">
    <text evidence="6">The sequence shown here is derived from an EMBL/GenBank/DDBJ whole genome shotgun (WGS) entry which is preliminary data.</text>
</comment>
<gene>
    <name evidence="6" type="ORF">FBUS_00913</name>
</gene>
<dbReference type="GO" id="GO:0045022">
    <property type="term" value="P:early endosome to late endosome transport"/>
    <property type="evidence" value="ECO:0007669"/>
    <property type="project" value="InterPro"/>
</dbReference>
<evidence type="ECO:0000256" key="2">
    <source>
        <dbReference type="ARBA" id="ARBA00004603"/>
    </source>
</evidence>
<evidence type="ECO:0000313" key="6">
    <source>
        <dbReference type="EMBL" id="KAA0198926.1"/>
    </source>
</evidence>
<comment type="similarity">
    <text evidence="3">Belongs to the WD repeat WDR91 family.</text>
</comment>